<dbReference type="InterPro" id="IPR024529">
    <property type="entry name" value="ECF_trnsprt_substrate-spec"/>
</dbReference>
<dbReference type="Pfam" id="PF12822">
    <property type="entry name" value="ECF_trnsprt"/>
    <property type="match status" value="1"/>
</dbReference>
<evidence type="ECO:0000313" key="10">
    <source>
        <dbReference type="Proteomes" id="UP000254879"/>
    </source>
</evidence>
<organism evidence="9 10">
    <name type="scientific">Listeria grayi</name>
    <name type="common">Listeria murrayi</name>
    <dbReference type="NCBI Taxonomy" id="1641"/>
    <lineage>
        <taxon>Bacteria</taxon>
        <taxon>Bacillati</taxon>
        <taxon>Bacillota</taxon>
        <taxon>Bacilli</taxon>
        <taxon>Bacillales</taxon>
        <taxon>Listeriaceae</taxon>
        <taxon>Listeria</taxon>
    </lineage>
</organism>
<feature type="transmembrane region" description="Helical" evidence="8">
    <location>
        <begin position="48"/>
        <end position="68"/>
    </location>
</feature>
<dbReference type="InterPro" id="IPR025720">
    <property type="entry name" value="RibU"/>
</dbReference>
<dbReference type="PANTHER" id="PTHR38438:SF1">
    <property type="entry name" value="RIBOFLAVIN TRANSPORTER RIBU"/>
    <property type="match status" value="1"/>
</dbReference>
<evidence type="ECO:0000256" key="4">
    <source>
        <dbReference type="ARBA" id="ARBA00022475"/>
    </source>
</evidence>
<dbReference type="PANTHER" id="PTHR38438">
    <property type="entry name" value="RIBOFLAVIN TRANSPORTER RIBU"/>
    <property type="match status" value="1"/>
</dbReference>
<keyword evidence="3" id="KW-0813">Transport</keyword>
<comment type="similarity">
    <text evidence="2">Belongs to the prokaryotic riboflavin transporter (P-RFT) (TC 2.A.87) family.</text>
</comment>
<dbReference type="GO" id="GO:0005886">
    <property type="term" value="C:plasma membrane"/>
    <property type="evidence" value="ECO:0007669"/>
    <property type="project" value="UniProtKB-SubCell"/>
</dbReference>
<dbReference type="GO" id="GO:0032217">
    <property type="term" value="F:riboflavin transmembrane transporter activity"/>
    <property type="evidence" value="ECO:0007669"/>
    <property type="project" value="InterPro"/>
</dbReference>
<feature type="transmembrane region" description="Helical" evidence="8">
    <location>
        <begin position="122"/>
        <end position="143"/>
    </location>
</feature>
<keyword evidence="5 8" id="KW-0812">Transmembrane</keyword>
<dbReference type="PIRSF" id="PIRSF037778">
    <property type="entry name" value="UCP037778_transp_RibU"/>
    <property type="match status" value="1"/>
</dbReference>
<accession>A0A378MH79</accession>
<evidence type="ECO:0000313" key="9">
    <source>
        <dbReference type="EMBL" id="STY45631.1"/>
    </source>
</evidence>
<dbReference type="Proteomes" id="UP000254879">
    <property type="component" value="Unassembled WGS sequence"/>
</dbReference>
<gene>
    <name evidence="9" type="primary">fmnP</name>
    <name evidence="9" type="ORF">NCTC10815_03015</name>
</gene>
<keyword evidence="7 8" id="KW-0472">Membrane</keyword>
<dbReference type="Gene3D" id="1.10.1760.20">
    <property type="match status" value="1"/>
</dbReference>
<reference evidence="9 10" key="1">
    <citation type="submission" date="2018-06" db="EMBL/GenBank/DDBJ databases">
        <authorList>
            <consortium name="Pathogen Informatics"/>
            <person name="Doyle S."/>
        </authorList>
    </citation>
    <scope>NUCLEOTIDE SEQUENCE [LARGE SCALE GENOMIC DNA]</scope>
    <source>
        <strain evidence="10">NCTC 10815</strain>
    </source>
</reference>
<evidence type="ECO:0000256" key="5">
    <source>
        <dbReference type="ARBA" id="ARBA00022692"/>
    </source>
</evidence>
<evidence type="ECO:0000256" key="1">
    <source>
        <dbReference type="ARBA" id="ARBA00004651"/>
    </source>
</evidence>
<dbReference type="AlphaFoldDB" id="A0A378MH79"/>
<evidence type="ECO:0000256" key="7">
    <source>
        <dbReference type="ARBA" id="ARBA00023136"/>
    </source>
</evidence>
<keyword evidence="6 8" id="KW-1133">Transmembrane helix</keyword>
<protein>
    <submittedName>
        <fullName evidence="9">Riboflavin ECF transporter S component FmnP</fullName>
    </submittedName>
</protein>
<proteinExistence type="inferred from homology"/>
<comment type="subcellular location">
    <subcellularLocation>
        <location evidence="1">Cell membrane</location>
        <topology evidence="1">Multi-pass membrane protein</topology>
    </subcellularLocation>
</comment>
<feature type="transmembrane region" description="Helical" evidence="8">
    <location>
        <begin position="80"/>
        <end position="102"/>
    </location>
</feature>
<dbReference type="EMBL" id="UGPG01000001">
    <property type="protein sequence ID" value="STY45631.1"/>
    <property type="molecule type" value="Genomic_DNA"/>
</dbReference>
<name>A0A378MH79_LISGR</name>
<keyword evidence="4" id="KW-1003">Cell membrane</keyword>
<sequence length="166" mass="18843">MKLDFSDIAALVGAFMFGPLAAILIELLKNVLWFMFSGGIAGVPIGEFANFLSGLSFVFPIYYLFRYYQSKRVLAISSGLATISITVVMCLFNYFILLPFYIKIGGLPKNVDITALITYSIIPFNLLKGVIVSVIFFILYNYLEPWILRNRSPKEKSKRAYKHKNK</sequence>
<feature type="transmembrane region" description="Helical" evidence="8">
    <location>
        <begin position="7"/>
        <end position="28"/>
    </location>
</feature>
<evidence type="ECO:0000256" key="3">
    <source>
        <dbReference type="ARBA" id="ARBA00022448"/>
    </source>
</evidence>
<evidence type="ECO:0000256" key="2">
    <source>
        <dbReference type="ARBA" id="ARBA00005540"/>
    </source>
</evidence>
<evidence type="ECO:0000256" key="8">
    <source>
        <dbReference type="SAM" id="Phobius"/>
    </source>
</evidence>
<evidence type="ECO:0000256" key="6">
    <source>
        <dbReference type="ARBA" id="ARBA00022989"/>
    </source>
</evidence>